<keyword evidence="4 10" id="KW-0808">Transferase</keyword>
<evidence type="ECO:0000256" key="7">
    <source>
        <dbReference type="ARBA" id="ARBA00023004"/>
    </source>
</evidence>
<sequence length="316" mass="34985">MISKMQQETDLEIAIEGLINAIKERGANSVGMQLPEGFIRQARRISGEIQDRCGIPVIISGRPTYGACDIDKELLGMVDLLFHFGHAGESMGKIIFVEMRSSIDIRPVVESAIKYLKGNLISIVTTVQHLGMIKDAGGILTSAGKRPLIRRGSGDGLRYEGQVLGCNASAVDERAEEVLFIGSGRFHPEGIARITKKRVVAADPYTGRVETIDPEPLIRRRWGTIAKALGARVFGVVLSSKMGQYRKKIADEIMKEAKDHSIEAHLILLDEVREDLLINLGMDAYINTACPRIVDDMRHVILLNPDEFREVLRMRG</sequence>
<evidence type="ECO:0000256" key="1">
    <source>
        <dbReference type="ARBA" id="ARBA00001966"/>
    </source>
</evidence>
<dbReference type="PIRSF" id="PIRSF004967">
    <property type="entry name" value="DPH1"/>
    <property type="match status" value="1"/>
</dbReference>
<dbReference type="Pfam" id="PF01866">
    <property type="entry name" value="Diphthamide_syn"/>
    <property type="match status" value="1"/>
</dbReference>
<dbReference type="InterPro" id="IPR022428">
    <property type="entry name" value="Dph2_arc"/>
</dbReference>
<comment type="catalytic activity">
    <reaction evidence="9 10">
        <text>L-histidyl-[translation elongation factor 2] + S-adenosyl-L-methionine = 2-[(3S)-amino-3-carboxypropyl]-L-histidyl-[translation elongation factor 2] + S-methyl-5'-thioadenosine + H(+)</text>
        <dbReference type="Rhea" id="RHEA:36783"/>
        <dbReference type="Rhea" id="RHEA-COMP:9748"/>
        <dbReference type="Rhea" id="RHEA-COMP:9749"/>
        <dbReference type="ChEBI" id="CHEBI:15378"/>
        <dbReference type="ChEBI" id="CHEBI:17509"/>
        <dbReference type="ChEBI" id="CHEBI:29979"/>
        <dbReference type="ChEBI" id="CHEBI:59789"/>
        <dbReference type="ChEBI" id="CHEBI:73995"/>
        <dbReference type="EC" id="2.5.1.108"/>
    </reaction>
</comment>
<keyword evidence="10" id="KW-0004">4Fe-4S</keyword>
<dbReference type="EC" id="2.5.1.108" evidence="3 10"/>
<dbReference type="PANTHER" id="PTHR10762">
    <property type="entry name" value="DIPHTHAMIDE BIOSYNTHESIS PROTEIN"/>
    <property type="match status" value="1"/>
</dbReference>
<dbReference type="NCBIfam" id="TIGR03682">
    <property type="entry name" value="arCOG04112"/>
    <property type="match status" value="1"/>
</dbReference>
<evidence type="ECO:0000256" key="6">
    <source>
        <dbReference type="ARBA" id="ARBA00022723"/>
    </source>
</evidence>
<dbReference type="InterPro" id="IPR016435">
    <property type="entry name" value="DPH1/DPH2"/>
</dbReference>
<keyword evidence="5 10" id="KW-0949">S-adenosyl-L-methionine</keyword>
<evidence type="ECO:0000256" key="3">
    <source>
        <dbReference type="ARBA" id="ARBA00012221"/>
    </source>
</evidence>
<dbReference type="UniPathway" id="UPA00559"/>
<dbReference type="InterPro" id="IPR035435">
    <property type="entry name" value="DPH1/DPH2_euk_archaea"/>
</dbReference>
<dbReference type="SFLD" id="SFLDS00032">
    <property type="entry name" value="Radical_SAM_3-amino-3-carboxyp"/>
    <property type="match status" value="1"/>
</dbReference>
<comment type="function">
    <text evidence="10">Catalyzes the first step of diphthamide biosynthesis, i.e. the transfer of the 3-amino-3-carboxypropyl group from S-adenosyl-L-methionine (SAM) to the C2 position of the imidazole ring of the target histidine residue in translation elongation factor 2 (EF-2).</text>
</comment>
<dbReference type="AlphaFoldDB" id="A0A7C0X1P3"/>
<comment type="pathway">
    <text evidence="2 10">Protein modification; peptidyl-diphthamide biosynthesis.</text>
</comment>
<evidence type="ECO:0000256" key="2">
    <source>
        <dbReference type="ARBA" id="ARBA00005156"/>
    </source>
</evidence>
<evidence type="ECO:0000256" key="10">
    <source>
        <dbReference type="PIRNR" id="PIRNR004967"/>
    </source>
</evidence>
<evidence type="ECO:0000313" key="11">
    <source>
        <dbReference type="EMBL" id="HDM36850.1"/>
    </source>
</evidence>
<accession>A0A7C0X1P3</accession>
<dbReference type="GO" id="GO:0090560">
    <property type="term" value="F:2-(3-amino-3-carboxypropyl)histidine synthase activity"/>
    <property type="evidence" value="ECO:0007669"/>
    <property type="project" value="UniProtKB-UniRule"/>
</dbReference>
<protein>
    <recommendedName>
        <fullName evidence="3 10">2-(3-amino-3-carboxypropyl)histidine synthase</fullName>
        <ecNumber evidence="3 10">2.5.1.108</ecNumber>
    </recommendedName>
</protein>
<dbReference type="EMBL" id="DQZR01000265">
    <property type="protein sequence ID" value="HDM36850.1"/>
    <property type="molecule type" value="Genomic_DNA"/>
</dbReference>
<organism evidence="11">
    <name type="scientific">Candidatus Syntropharchaeum butanivorans</name>
    <dbReference type="NCBI Taxonomy" id="1839936"/>
    <lineage>
        <taxon>Archaea</taxon>
        <taxon>Methanobacteriati</taxon>
        <taxon>Methanobacteriota</taxon>
        <taxon>Stenosarchaea group</taxon>
        <taxon>Methanomicrobia</taxon>
        <taxon>Methanosarcinales</taxon>
        <taxon>ANME-2 cluster</taxon>
        <taxon>Candidatus Syntropharchaeum</taxon>
    </lineage>
</organism>
<evidence type="ECO:0000256" key="4">
    <source>
        <dbReference type="ARBA" id="ARBA00022679"/>
    </source>
</evidence>
<dbReference type="NCBIfam" id="TIGR00322">
    <property type="entry name" value="diphth2_R"/>
    <property type="match status" value="1"/>
</dbReference>
<evidence type="ECO:0000256" key="9">
    <source>
        <dbReference type="ARBA" id="ARBA00048403"/>
    </source>
</evidence>
<dbReference type="PANTHER" id="PTHR10762:SF1">
    <property type="entry name" value="2-(3-AMINO-3-CARBOXYPROPYL)HISTIDINE SYNTHASE SUBUNIT 1"/>
    <property type="match status" value="1"/>
</dbReference>
<dbReference type="InterPro" id="IPR042264">
    <property type="entry name" value="DPH1/DPH2_2"/>
</dbReference>
<dbReference type="Gene3D" id="3.40.50.11850">
    <property type="entry name" value="Diphthamide synthesis DPH1/DPH2 domain 2"/>
    <property type="match status" value="1"/>
</dbReference>
<dbReference type="GO" id="GO:0046872">
    <property type="term" value="F:metal ion binding"/>
    <property type="evidence" value="ECO:0007669"/>
    <property type="project" value="UniProtKB-KW"/>
</dbReference>
<dbReference type="GO" id="GO:0017183">
    <property type="term" value="P:protein histidyl modification to diphthamide"/>
    <property type="evidence" value="ECO:0007669"/>
    <property type="project" value="UniProtKB-UniRule"/>
</dbReference>
<name>A0A7C0X1P3_9EURY</name>
<proteinExistence type="inferred from homology"/>
<dbReference type="Proteomes" id="UP000885863">
    <property type="component" value="Unassembled WGS sequence"/>
</dbReference>
<reference evidence="11" key="1">
    <citation type="journal article" date="2020" name="mSystems">
        <title>Genome- and Community-Level Interaction Insights into Carbon Utilization and Element Cycling Functions of Hydrothermarchaeota in Hydrothermal Sediment.</title>
        <authorList>
            <person name="Zhou Z."/>
            <person name="Liu Y."/>
            <person name="Xu W."/>
            <person name="Pan J."/>
            <person name="Luo Z.H."/>
            <person name="Li M."/>
        </authorList>
    </citation>
    <scope>NUCLEOTIDE SEQUENCE [LARGE SCALE GENOMIC DNA]</scope>
    <source>
        <strain evidence="11">HyVt-185</strain>
    </source>
</reference>
<keyword evidence="6 10" id="KW-0479">Metal-binding</keyword>
<keyword evidence="7 10" id="KW-0408">Iron</keyword>
<dbReference type="InterPro" id="IPR042265">
    <property type="entry name" value="DPH1/DPH2_3"/>
</dbReference>
<dbReference type="Gene3D" id="3.40.50.11860">
    <property type="entry name" value="Diphthamide synthesis DPH1/DPH2 domain 3"/>
    <property type="match status" value="1"/>
</dbReference>
<evidence type="ECO:0000256" key="8">
    <source>
        <dbReference type="ARBA" id="ARBA00023014"/>
    </source>
</evidence>
<comment type="caution">
    <text evidence="11">The sequence shown here is derived from an EMBL/GenBank/DDBJ whole genome shotgun (WGS) entry which is preliminary data.</text>
</comment>
<comment type="similarity">
    <text evidence="10">Belongs to the DPH1/DPH2 family.</text>
</comment>
<dbReference type="GO" id="GO:0051539">
    <property type="term" value="F:4 iron, 4 sulfur cluster binding"/>
    <property type="evidence" value="ECO:0007669"/>
    <property type="project" value="UniProtKB-UniRule"/>
</dbReference>
<evidence type="ECO:0000256" key="5">
    <source>
        <dbReference type="ARBA" id="ARBA00022691"/>
    </source>
</evidence>
<gene>
    <name evidence="11" type="primary">dph2</name>
    <name evidence="11" type="ORF">ENG09_06380</name>
</gene>
<comment type="cofactor">
    <cofactor evidence="1 10">
        <name>[4Fe-4S] cluster</name>
        <dbReference type="ChEBI" id="CHEBI:49883"/>
    </cofactor>
</comment>
<dbReference type="Gene3D" id="3.40.50.11840">
    <property type="entry name" value="Diphthamide synthesis DPH1/DPH2 domain 1"/>
    <property type="match status" value="1"/>
</dbReference>
<dbReference type="InterPro" id="IPR042263">
    <property type="entry name" value="DPH1/DPH2_1"/>
</dbReference>
<keyword evidence="8 10" id="KW-0411">Iron-sulfur</keyword>